<proteinExistence type="predicted"/>
<keyword evidence="1" id="KW-1133">Transmembrane helix</keyword>
<dbReference type="AlphaFoldDB" id="A0A1X0QPN8"/>
<protein>
    <submittedName>
        <fullName evidence="2">Uncharacterized protein</fullName>
    </submittedName>
</protein>
<keyword evidence="1" id="KW-0812">Transmembrane</keyword>
<feature type="transmembrane region" description="Helical" evidence="1">
    <location>
        <begin position="43"/>
        <end position="63"/>
    </location>
</feature>
<organism evidence="2">
    <name type="scientific">Rhizopus microsporus var. microsporus</name>
    <dbReference type="NCBI Taxonomy" id="86635"/>
    <lineage>
        <taxon>Eukaryota</taxon>
        <taxon>Fungi</taxon>
        <taxon>Fungi incertae sedis</taxon>
        <taxon>Mucoromycota</taxon>
        <taxon>Mucoromycotina</taxon>
        <taxon>Mucoromycetes</taxon>
        <taxon>Mucorales</taxon>
        <taxon>Mucorineae</taxon>
        <taxon>Rhizopodaceae</taxon>
        <taxon>Rhizopus</taxon>
    </lineage>
</organism>
<gene>
    <name evidence="2" type="ORF">BCV72DRAFT_235809</name>
</gene>
<accession>A0A1X0QPN8</accession>
<evidence type="ECO:0000256" key="1">
    <source>
        <dbReference type="SAM" id="Phobius"/>
    </source>
</evidence>
<dbReference type="VEuPathDB" id="FungiDB:BCV72DRAFT_235809"/>
<evidence type="ECO:0000313" key="2">
    <source>
        <dbReference type="EMBL" id="ORE01742.1"/>
    </source>
</evidence>
<name>A0A1X0QPN8_RHIZD</name>
<dbReference type="EMBL" id="KV922102">
    <property type="protein sequence ID" value="ORE01742.1"/>
    <property type="molecule type" value="Genomic_DNA"/>
</dbReference>
<dbReference type="Proteomes" id="UP000242414">
    <property type="component" value="Unassembled WGS sequence"/>
</dbReference>
<keyword evidence="1" id="KW-0472">Membrane</keyword>
<sequence>MRLVLVGMKIVYVCRSIIALEVQISNVLIVPSVPFRRKKYDTIINIPLWQVAAAIIVLVPLPLPPVTRQKQTDATSTTITKT</sequence>
<reference evidence="2" key="1">
    <citation type="journal article" date="2016" name="Proc. Natl. Acad. Sci. U.S.A.">
        <title>Lipid metabolic changes in an early divergent fungus govern the establishment of a mutualistic symbiosis with endobacteria.</title>
        <authorList>
            <person name="Lastovetsky O.A."/>
            <person name="Gaspar M.L."/>
            <person name="Mondo S.J."/>
            <person name="LaButti K.M."/>
            <person name="Sandor L."/>
            <person name="Grigoriev I.V."/>
            <person name="Henry S.A."/>
            <person name="Pawlowska T.E."/>
        </authorList>
    </citation>
    <scope>NUCLEOTIDE SEQUENCE [LARGE SCALE GENOMIC DNA]</scope>
    <source>
        <strain evidence="2">ATCC 52814</strain>
    </source>
</reference>